<dbReference type="Gene3D" id="2.70.70.10">
    <property type="entry name" value="Glucose Permease (Domain IIA)"/>
    <property type="match status" value="1"/>
</dbReference>
<dbReference type="SUPFAM" id="SSF51261">
    <property type="entry name" value="Duplicated hybrid motif"/>
    <property type="match status" value="1"/>
</dbReference>
<evidence type="ECO:0000313" key="4">
    <source>
        <dbReference type="Proteomes" id="UP001304300"/>
    </source>
</evidence>
<sequence length="341" mass="38214">MNHRSGWFLLLSYSVLFGLVVNAATAAEIFWPTPDSRFFEGESVDVMLQPTASGRLESALFGCVRNGGRRFHEGLDLKPLRRDRSGEASDPIYSVMAGRVSYVNAKAGNSSYGRYVVVEHLDADVPVYTLYAHLASIEPGIRAGSRVEAGQRLGTMGRSAGGYSIPRSRAHLHFEIGLVKTSDFDDWYRQQSYGSRNLHGNYNGINMIGSNPLTFFETVRAGEFEDFSSYFANLPTAFTVRVATRTLPDFILRYPKLLTRPIPRDGVAGWDIDYTWYGLPKRWTPLTEEDVRTRREGDVTLVSWDESVFEGQCRATLVFDSKGNPSIGKNLKSDLKLMFGF</sequence>
<dbReference type="CDD" id="cd12797">
    <property type="entry name" value="M23_peptidase"/>
    <property type="match status" value="1"/>
</dbReference>
<name>A0AAQ3QXV5_9BACT</name>
<dbReference type="KEGG" id="puo:RZN69_08925"/>
<dbReference type="EC" id="3.4.-.-" evidence="3"/>
<proteinExistence type="predicted"/>
<dbReference type="RefSeq" id="WP_317835757.1">
    <property type="nucleotide sequence ID" value="NZ_CP136920.1"/>
</dbReference>
<dbReference type="InterPro" id="IPR011055">
    <property type="entry name" value="Dup_hybrid_motif"/>
</dbReference>
<reference evidence="3 4" key="1">
    <citation type="submission" date="2023-10" db="EMBL/GenBank/DDBJ databases">
        <title>Rubellicoccus peritrichatus gen. nov., sp. nov., isolated from an algae of coral reef tank.</title>
        <authorList>
            <person name="Luo J."/>
        </authorList>
    </citation>
    <scope>NUCLEOTIDE SEQUENCE [LARGE SCALE GENOMIC DNA]</scope>
    <source>
        <strain evidence="3 4">CR14</strain>
    </source>
</reference>
<dbReference type="PANTHER" id="PTHR21666">
    <property type="entry name" value="PEPTIDASE-RELATED"/>
    <property type="match status" value="1"/>
</dbReference>
<organism evidence="3 4">
    <name type="scientific">Rubellicoccus peritrichatus</name>
    <dbReference type="NCBI Taxonomy" id="3080537"/>
    <lineage>
        <taxon>Bacteria</taxon>
        <taxon>Pseudomonadati</taxon>
        <taxon>Verrucomicrobiota</taxon>
        <taxon>Opitutia</taxon>
        <taxon>Puniceicoccales</taxon>
        <taxon>Cerasicoccaceae</taxon>
        <taxon>Rubellicoccus</taxon>
    </lineage>
</organism>
<keyword evidence="3" id="KW-0378">Hydrolase</keyword>
<dbReference type="Pfam" id="PF01551">
    <property type="entry name" value="Peptidase_M23"/>
    <property type="match status" value="1"/>
</dbReference>
<dbReference type="InterPro" id="IPR050570">
    <property type="entry name" value="Cell_wall_metabolism_enzyme"/>
</dbReference>
<dbReference type="Proteomes" id="UP001304300">
    <property type="component" value="Chromosome"/>
</dbReference>
<keyword evidence="4" id="KW-1185">Reference proteome</keyword>
<dbReference type="GO" id="GO:0004222">
    <property type="term" value="F:metalloendopeptidase activity"/>
    <property type="evidence" value="ECO:0007669"/>
    <property type="project" value="TreeGrafter"/>
</dbReference>
<feature type="signal peptide" evidence="1">
    <location>
        <begin position="1"/>
        <end position="26"/>
    </location>
</feature>
<dbReference type="AlphaFoldDB" id="A0AAQ3QXV5"/>
<protein>
    <submittedName>
        <fullName evidence="3">M23 family metallopeptidase</fullName>
        <ecNumber evidence="3">3.4.-.-</ecNumber>
    </submittedName>
</protein>
<gene>
    <name evidence="3" type="ORF">RZN69_08925</name>
</gene>
<keyword evidence="1" id="KW-0732">Signal</keyword>
<evidence type="ECO:0000259" key="2">
    <source>
        <dbReference type="Pfam" id="PF01551"/>
    </source>
</evidence>
<accession>A0AAQ3QXV5</accession>
<dbReference type="EMBL" id="CP136920">
    <property type="protein sequence ID" value="WOO43215.1"/>
    <property type="molecule type" value="Genomic_DNA"/>
</dbReference>
<evidence type="ECO:0000256" key="1">
    <source>
        <dbReference type="SAM" id="SignalP"/>
    </source>
</evidence>
<dbReference type="InterPro" id="IPR016047">
    <property type="entry name" value="M23ase_b-sheet_dom"/>
</dbReference>
<dbReference type="PANTHER" id="PTHR21666:SF270">
    <property type="entry name" value="MUREIN HYDROLASE ACTIVATOR ENVC"/>
    <property type="match status" value="1"/>
</dbReference>
<feature type="domain" description="M23ase beta-sheet core" evidence="2">
    <location>
        <begin position="85"/>
        <end position="176"/>
    </location>
</feature>
<evidence type="ECO:0000313" key="3">
    <source>
        <dbReference type="EMBL" id="WOO43215.1"/>
    </source>
</evidence>
<feature type="chain" id="PRO_5043009818" evidence="1">
    <location>
        <begin position="27"/>
        <end position="341"/>
    </location>
</feature>